<dbReference type="PROSITE" id="PS50114">
    <property type="entry name" value="GATA_ZN_FINGER_2"/>
    <property type="match status" value="1"/>
</dbReference>
<reference evidence="4" key="3">
    <citation type="submission" date="2010-09" db="EMBL/GenBank/DDBJ databases">
        <title>Annotation of Gaeumannomyces graminis var. tritici R3-111a-1.</title>
        <authorList>
            <consortium name="The Broad Institute Genome Sequencing Platform"/>
            <person name="Ma L.-J."/>
            <person name="Dead R."/>
            <person name="Young S.K."/>
            <person name="Zeng Q."/>
            <person name="Gargeya S."/>
            <person name="Fitzgerald M."/>
            <person name="Haas B."/>
            <person name="Abouelleil A."/>
            <person name="Alvarado L."/>
            <person name="Arachchi H.M."/>
            <person name="Berlin A."/>
            <person name="Brown A."/>
            <person name="Chapman S.B."/>
            <person name="Chen Z."/>
            <person name="Dunbar C."/>
            <person name="Freedman E."/>
            <person name="Gearin G."/>
            <person name="Gellesch M."/>
            <person name="Goldberg J."/>
            <person name="Griggs A."/>
            <person name="Gujja S."/>
            <person name="Heiman D."/>
            <person name="Howarth C."/>
            <person name="Larson L."/>
            <person name="Lui A."/>
            <person name="MacDonald P.J.P."/>
            <person name="Mehta T."/>
            <person name="Montmayeur A."/>
            <person name="Murphy C."/>
            <person name="Neiman D."/>
            <person name="Pearson M."/>
            <person name="Priest M."/>
            <person name="Roberts A."/>
            <person name="Saif S."/>
            <person name="Shea T."/>
            <person name="Shenoy N."/>
            <person name="Sisk P."/>
            <person name="Stolte C."/>
            <person name="Sykes S."/>
            <person name="Yandava C."/>
            <person name="Wortman J."/>
            <person name="Nusbaum C."/>
            <person name="Birren B."/>
        </authorList>
    </citation>
    <scope>NUCLEOTIDE SEQUENCE</scope>
    <source>
        <strain evidence="4">R3-111a-1</strain>
    </source>
</reference>
<protein>
    <recommendedName>
        <fullName evidence="3">GATA-type domain-containing protein</fullName>
    </recommendedName>
</protein>
<dbReference type="InterPro" id="IPR000679">
    <property type="entry name" value="Znf_GATA"/>
</dbReference>
<feature type="compositionally biased region" description="Polar residues" evidence="2">
    <location>
        <begin position="47"/>
        <end position="58"/>
    </location>
</feature>
<feature type="compositionally biased region" description="Pro residues" evidence="2">
    <location>
        <begin position="143"/>
        <end position="152"/>
    </location>
</feature>
<dbReference type="Pfam" id="PF00320">
    <property type="entry name" value="GATA"/>
    <property type="match status" value="1"/>
</dbReference>
<keyword evidence="1" id="KW-0863">Zinc-finger</keyword>
<accession>J3PJ63</accession>
<dbReference type="GO" id="GO:0008270">
    <property type="term" value="F:zinc ion binding"/>
    <property type="evidence" value="ECO:0007669"/>
    <property type="project" value="UniProtKB-KW"/>
</dbReference>
<dbReference type="GO" id="GO:0043565">
    <property type="term" value="F:sequence-specific DNA binding"/>
    <property type="evidence" value="ECO:0007669"/>
    <property type="project" value="InterPro"/>
</dbReference>
<evidence type="ECO:0000313" key="6">
    <source>
        <dbReference type="Proteomes" id="UP000006039"/>
    </source>
</evidence>
<dbReference type="PRINTS" id="PR00619">
    <property type="entry name" value="GATAZNFINGER"/>
</dbReference>
<dbReference type="CDD" id="cd00202">
    <property type="entry name" value="ZnF_GATA"/>
    <property type="match status" value="1"/>
</dbReference>
<dbReference type="SMART" id="SM00401">
    <property type="entry name" value="ZnF_GATA"/>
    <property type="match status" value="1"/>
</dbReference>
<dbReference type="GeneID" id="20354003"/>
<evidence type="ECO:0000313" key="5">
    <source>
        <dbReference type="EnsemblFungi" id="EJT68881"/>
    </source>
</evidence>
<dbReference type="SUPFAM" id="SSF57716">
    <property type="entry name" value="Glucocorticoid receptor-like (DNA-binding domain)"/>
    <property type="match status" value="1"/>
</dbReference>
<keyword evidence="1" id="KW-0862">Zinc</keyword>
<proteinExistence type="predicted"/>
<feature type="region of interest" description="Disordered" evidence="2">
    <location>
        <begin position="1"/>
        <end position="58"/>
    </location>
</feature>
<keyword evidence="6" id="KW-1185">Reference proteome</keyword>
<evidence type="ECO:0000256" key="1">
    <source>
        <dbReference type="PROSITE-ProRule" id="PRU00094"/>
    </source>
</evidence>
<evidence type="ECO:0000259" key="3">
    <source>
        <dbReference type="PROSITE" id="PS50114"/>
    </source>
</evidence>
<reference evidence="5" key="4">
    <citation type="journal article" date="2015" name="G3 (Bethesda)">
        <title>Genome sequences of three phytopathogenic species of the Magnaporthaceae family of fungi.</title>
        <authorList>
            <person name="Okagaki L.H."/>
            <person name="Nunes C.C."/>
            <person name="Sailsbery J."/>
            <person name="Clay B."/>
            <person name="Brown D."/>
            <person name="John T."/>
            <person name="Oh Y."/>
            <person name="Young N."/>
            <person name="Fitzgerald M."/>
            <person name="Haas B.J."/>
            <person name="Zeng Q."/>
            <person name="Young S."/>
            <person name="Adiconis X."/>
            <person name="Fan L."/>
            <person name="Levin J.Z."/>
            <person name="Mitchell T.K."/>
            <person name="Okubara P.A."/>
            <person name="Farman M.L."/>
            <person name="Kohn L.M."/>
            <person name="Birren B."/>
            <person name="Ma L.-J."/>
            <person name="Dean R.A."/>
        </authorList>
    </citation>
    <scope>NUCLEOTIDE SEQUENCE</scope>
    <source>
        <strain evidence="5">R3-111a-1</strain>
    </source>
</reference>
<evidence type="ECO:0000313" key="4">
    <source>
        <dbReference type="EMBL" id="EJT68881.1"/>
    </source>
</evidence>
<sequence length="344" mass="36196">MTREDALQKGRSHNPADELAPLGAPPPSPRPLNLKAPSNGNKAEGALTTTPTSHLQKQQLPRITVASLLCDSETPAIQWNQQMTHPQCPAAQGYHIGQGTLPGYSATYGLPQTGAAMQGQQRQPVQHPAPGAVTGQSSAQRPPYQPPHPQAAPPGTQAPAPTPMHPPEYTQSTKLQAPHDASPAGLYNSLSAAKPPTPLPTATSPSGAHNGAPAVVATADMARILSMTSKTRAAGSYVSTTPYNLGLGPSQGENLQNASVGSQGESMAPTTCTNCFTQTTILWRRGPKGQYLCNACEFENRIGDHPPAAAPHRVARPLRLKTDVIWKTNRGSMSVGGLSTRLRR</sequence>
<dbReference type="PROSITE" id="PS00344">
    <property type="entry name" value="GATA_ZN_FINGER_1"/>
    <property type="match status" value="1"/>
</dbReference>
<evidence type="ECO:0000256" key="2">
    <source>
        <dbReference type="SAM" id="MobiDB-lite"/>
    </source>
</evidence>
<dbReference type="eggNOG" id="KOG1601">
    <property type="taxonomic scope" value="Eukaryota"/>
</dbReference>
<reference evidence="6" key="1">
    <citation type="submission" date="2010-07" db="EMBL/GenBank/DDBJ databases">
        <title>The genome sequence of Gaeumannomyces graminis var. tritici strain R3-111a-1.</title>
        <authorList>
            <consortium name="The Broad Institute Genome Sequencing Platform"/>
            <person name="Ma L.-J."/>
            <person name="Dead R."/>
            <person name="Young S."/>
            <person name="Zeng Q."/>
            <person name="Koehrsen M."/>
            <person name="Alvarado L."/>
            <person name="Berlin A."/>
            <person name="Chapman S.B."/>
            <person name="Chen Z."/>
            <person name="Freedman E."/>
            <person name="Gellesch M."/>
            <person name="Goldberg J."/>
            <person name="Griggs A."/>
            <person name="Gujja S."/>
            <person name="Heilman E.R."/>
            <person name="Heiman D."/>
            <person name="Hepburn T."/>
            <person name="Howarth C."/>
            <person name="Jen D."/>
            <person name="Larson L."/>
            <person name="Mehta T."/>
            <person name="Neiman D."/>
            <person name="Pearson M."/>
            <person name="Roberts A."/>
            <person name="Saif S."/>
            <person name="Shea T."/>
            <person name="Shenoy N."/>
            <person name="Sisk P."/>
            <person name="Stolte C."/>
            <person name="Sykes S."/>
            <person name="Walk T."/>
            <person name="White J."/>
            <person name="Yandava C."/>
            <person name="Haas B."/>
            <person name="Nusbaum C."/>
            <person name="Birren B."/>
        </authorList>
    </citation>
    <scope>NUCLEOTIDE SEQUENCE [LARGE SCALE GENOMIC DNA]</scope>
    <source>
        <strain evidence="6">R3-111a-1</strain>
    </source>
</reference>
<dbReference type="RefSeq" id="XP_009229720.1">
    <property type="nucleotide sequence ID" value="XM_009231456.1"/>
</dbReference>
<reference evidence="4" key="2">
    <citation type="submission" date="2010-07" db="EMBL/GenBank/DDBJ databases">
        <authorList>
            <consortium name="The Broad Institute Genome Sequencing Platform"/>
            <consortium name="Broad Institute Genome Sequencing Center for Infectious Disease"/>
            <person name="Ma L.-J."/>
            <person name="Dead R."/>
            <person name="Young S."/>
            <person name="Zeng Q."/>
            <person name="Koehrsen M."/>
            <person name="Alvarado L."/>
            <person name="Berlin A."/>
            <person name="Chapman S.B."/>
            <person name="Chen Z."/>
            <person name="Freedman E."/>
            <person name="Gellesch M."/>
            <person name="Goldberg J."/>
            <person name="Griggs A."/>
            <person name="Gujja S."/>
            <person name="Heilman E.R."/>
            <person name="Heiman D."/>
            <person name="Hepburn T."/>
            <person name="Howarth C."/>
            <person name="Jen D."/>
            <person name="Larson L."/>
            <person name="Mehta T."/>
            <person name="Neiman D."/>
            <person name="Pearson M."/>
            <person name="Roberts A."/>
            <person name="Saif S."/>
            <person name="Shea T."/>
            <person name="Shenoy N."/>
            <person name="Sisk P."/>
            <person name="Stolte C."/>
            <person name="Sykes S."/>
            <person name="Walk T."/>
            <person name="White J."/>
            <person name="Yandava C."/>
            <person name="Haas B."/>
            <person name="Nusbaum C."/>
            <person name="Birren B."/>
        </authorList>
    </citation>
    <scope>NUCLEOTIDE SEQUENCE</scope>
    <source>
        <strain evidence="4">R3-111a-1</strain>
    </source>
</reference>
<dbReference type="EMBL" id="GL385410">
    <property type="protein sequence ID" value="EJT68881.1"/>
    <property type="molecule type" value="Genomic_DNA"/>
</dbReference>
<reference evidence="5" key="5">
    <citation type="submission" date="2018-04" db="UniProtKB">
        <authorList>
            <consortium name="EnsemblFungi"/>
        </authorList>
    </citation>
    <scope>IDENTIFICATION</scope>
    <source>
        <strain evidence="5">R3-111a-1</strain>
    </source>
</reference>
<keyword evidence="1" id="KW-0479">Metal-binding</keyword>
<dbReference type="HOGENOM" id="CLU_806644_0_0_1"/>
<dbReference type="Gene3D" id="3.30.50.10">
    <property type="entry name" value="Erythroid Transcription Factor GATA-1, subunit A"/>
    <property type="match status" value="1"/>
</dbReference>
<organism evidence="4">
    <name type="scientific">Gaeumannomyces tritici (strain R3-111a-1)</name>
    <name type="common">Wheat and barley take-all root rot fungus</name>
    <name type="synonym">Gaeumannomyces graminis var. tritici</name>
    <dbReference type="NCBI Taxonomy" id="644352"/>
    <lineage>
        <taxon>Eukaryota</taxon>
        <taxon>Fungi</taxon>
        <taxon>Dikarya</taxon>
        <taxon>Ascomycota</taxon>
        <taxon>Pezizomycotina</taxon>
        <taxon>Sordariomycetes</taxon>
        <taxon>Sordariomycetidae</taxon>
        <taxon>Magnaporthales</taxon>
        <taxon>Magnaporthaceae</taxon>
        <taxon>Gaeumannomyces</taxon>
    </lineage>
</organism>
<dbReference type="Proteomes" id="UP000006039">
    <property type="component" value="Unassembled WGS sequence"/>
</dbReference>
<name>J3PJ63_GAET3</name>
<dbReference type="EnsemblFungi" id="EJT68881">
    <property type="protein sequence ID" value="EJT68881"/>
    <property type="gene ID" value="GGTG_13545"/>
</dbReference>
<feature type="domain" description="GATA-type" evidence="3">
    <location>
        <begin position="266"/>
        <end position="302"/>
    </location>
</feature>
<dbReference type="AlphaFoldDB" id="J3PJ63"/>
<dbReference type="InterPro" id="IPR013088">
    <property type="entry name" value="Znf_NHR/GATA"/>
</dbReference>
<feature type="compositionally biased region" description="Low complexity" evidence="2">
    <location>
        <begin position="189"/>
        <end position="206"/>
    </location>
</feature>
<dbReference type="STRING" id="644352.J3PJ63"/>
<dbReference type="VEuPathDB" id="FungiDB:GGTG_13545"/>
<gene>
    <name evidence="5" type="primary">20354003</name>
    <name evidence="4" type="ORF">GGTG_13545</name>
</gene>
<feature type="region of interest" description="Disordered" evidence="2">
    <location>
        <begin position="114"/>
        <end position="210"/>
    </location>
</feature>
<dbReference type="GO" id="GO:0006355">
    <property type="term" value="P:regulation of DNA-templated transcription"/>
    <property type="evidence" value="ECO:0007669"/>
    <property type="project" value="InterPro"/>
</dbReference>